<name>A0A087AWU0_9BIFI</name>
<sequence length="190" mass="21384">MVNIQLTDTSLEALDSLIGDTFVSFECEGLHQDGTYGYLLLQTNRHRLQISNIQQELPGFDMFGDFPLLTCNMLKDHESFAPFKEQPLKKYPLYGTITDVDVINDHIQVPDTPQPICRTEAIDFHTDDGSVIVRVGPLFSEDLFITINDDGTSIPTPTTIADEWKEYPRDQVKVQRVTSSISSVTDSKKA</sequence>
<evidence type="ECO:0000313" key="2">
    <source>
        <dbReference type="Proteomes" id="UP000029067"/>
    </source>
</evidence>
<evidence type="ECO:0000313" key="1">
    <source>
        <dbReference type="EMBL" id="KFI63240.1"/>
    </source>
</evidence>
<dbReference type="Proteomes" id="UP000029067">
    <property type="component" value="Unassembled WGS sequence"/>
</dbReference>
<dbReference type="eggNOG" id="ENOG5031Y3T">
    <property type="taxonomic scope" value="Bacteria"/>
</dbReference>
<reference evidence="1 2" key="1">
    <citation type="submission" date="2014-03" db="EMBL/GenBank/DDBJ databases">
        <title>Genomics of Bifidobacteria.</title>
        <authorList>
            <person name="Ventura M."/>
            <person name="Milani C."/>
            <person name="Lugli G.A."/>
        </authorList>
    </citation>
    <scope>NUCLEOTIDE SEQUENCE [LARGE SCALE GENOMIC DNA]</scope>
    <source>
        <strain evidence="1 2">LMG 10738</strain>
    </source>
</reference>
<comment type="caution">
    <text evidence="1">The sequence shown here is derived from an EMBL/GenBank/DDBJ whole genome shotgun (WGS) entry which is preliminary data.</text>
</comment>
<dbReference type="AlphaFoldDB" id="A0A087AWU0"/>
<proteinExistence type="predicted"/>
<organism evidence="1 2">
    <name type="scientific">Bifidobacterium cuniculi</name>
    <dbReference type="NCBI Taxonomy" id="1688"/>
    <lineage>
        <taxon>Bacteria</taxon>
        <taxon>Bacillati</taxon>
        <taxon>Actinomycetota</taxon>
        <taxon>Actinomycetes</taxon>
        <taxon>Bifidobacteriales</taxon>
        <taxon>Bifidobacteriaceae</taxon>
        <taxon>Bifidobacterium</taxon>
    </lineage>
</organism>
<protein>
    <submittedName>
        <fullName evidence="1">Uncharacterized protein</fullName>
    </submittedName>
</protein>
<gene>
    <name evidence="1" type="ORF">BCUN_1169</name>
</gene>
<accession>A0A087AWU0</accession>
<dbReference type="RefSeq" id="WP_033517769.1">
    <property type="nucleotide sequence ID" value="NZ_JGYV01000009.1"/>
</dbReference>
<dbReference type="EMBL" id="JGYV01000009">
    <property type="protein sequence ID" value="KFI63240.1"/>
    <property type="molecule type" value="Genomic_DNA"/>
</dbReference>
<keyword evidence="2" id="KW-1185">Reference proteome</keyword>